<evidence type="ECO:0000313" key="6">
    <source>
        <dbReference type="Proteomes" id="UP001642360"/>
    </source>
</evidence>
<keyword evidence="6" id="KW-1185">Reference proteome</keyword>
<accession>A0ABC8SI26</accession>
<dbReference type="GO" id="GO:0016740">
    <property type="term" value="F:transferase activity"/>
    <property type="evidence" value="ECO:0007669"/>
    <property type="project" value="UniProtKB-KW"/>
</dbReference>
<organism evidence="5 6">
    <name type="scientific">Ilex paraguariensis</name>
    <name type="common">yerba mate</name>
    <dbReference type="NCBI Taxonomy" id="185542"/>
    <lineage>
        <taxon>Eukaryota</taxon>
        <taxon>Viridiplantae</taxon>
        <taxon>Streptophyta</taxon>
        <taxon>Embryophyta</taxon>
        <taxon>Tracheophyta</taxon>
        <taxon>Spermatophyta</taxon>
        <taxon>Magnoliopsida</taxon>
        <taxon>eudicotyledons</taxon>
        <taxon>Gunneridae</taxon>
        <taxon>Pentapetalae</taxon>
        <taxon>asterids</taxon>
        <taxon>campanulids</taxon>
        <taxon>Aquifoliales</taxon>
        <taxon>Aquifoliaceae</taxon>
        <taxon>Ilex</taxon>
    </lineage>
</organism>
<dbReference type="Gene3D" id="3.40.50.300">
    <property type="entry name" value="P-loop containing nucleotide triphosphate hydrolases"/>
    <property type="match status" value="1"/>
</dbReference>
<name>A0ABC8SI26_9AQUA</name>
<dbReference type="InterPro" id="IPR027417">
    <property type="entry name" value="P-loop_NTPase"/>
</dbReference>
<reference evidence="5 6" key="1">
    <citation type="submission" date="2024-02" db="EMBL/GenBank/DDBJ databases">
        <authorList>
            <person name="Vignale AGUSTIN F."/>
            <person name="Sosa J E."/>
            <person name="Modenutti C."/>
        </authorList>
    </citation>
    <scope>NUCLEOTIDE SEQUENCE [LARGE SCALE GENOMIC DNA]</scope>
</reference>
<dbReference type="SUPFAM" id="SSF52540">
    <property type="entry name" value="P-loop containing nucleoside triphosphate hydrolases"/>
    <property type="match status" value="1"/>
</dbReference>
<dbReference type="Pfam" id="PF00685">
    <property type="entry name" value="Sulfotransfer_1"/>
    <property type="match status" value="1"/>
</dbReference>
<dbReference type="Proteomes" id="UP001642360">
    <property type="component" value="Unassembled WGS sequence"/>
</dbReference>
<sequence length="331" mass="38497">MESSKISKSCMSKEVTEPRDEFQELLDTLPKQRHFDGPYRYHYKDFWCSSYAVRGIIPFQRHFEAHDSDILLATLPKSGTTWLKALIFSIVNRTKFPLSQSPLLTTNPHELVRFFEFDLYSKDEKPNLEDLPCPRIFATHVPYNALPQSIVNSRCRIVYIGRNPLDQFISYWHFVLKNQYENSETFSLDEGFELFCRGIQNFGPFWDHVLGYWGASIESQKVLFLKYEDLKEDVTSHVRKLAEFMGFPFSVEEEKQELVKQISNLCSFENLKNLEVNRVGGRLVPVVQYSSLFRKGQVGDWANHLSPSMADRLEKIMEEKLGGSGLTFNAF</sequence>
<evidence type="ECO:0000313" key="5">
    <source>
        <dbReference type="EMBL" id="CAK9155490.1"/>
    </source>
</evidence>
<dbReference type="AlphaFoldDB" id="A0ABC8SI26"/>
<protein>
    <recommendedName>
        <fullName evidence="3">Sulfotransferase</fullName>
        <ecNumber evidence="3">2.8.2.-</ecNumber>
    </recommendedName>
</protein>
<dbReference type="EMBL" id="CAUOFW020002713">
    <property type="protein sequence ID" value="CAK9155490.1"/>
    <property type="molecule type" value="Genomic_DNA"/>
</dbReference>
<comment type="caution">
    <text evidence="5">The sequence shown here is derived from an EMBL/GenBank/DDBJ whole genome shotgun (WGS) entry which is preliminary data.</text>
</comment>
<gene>
    <name evidence="5" type="ORF">ILEXP_LOCUS23902</name>
</gene>
<evidence type="ECO:0000256" key="1">
    <source>
        <dbReference type="ARBA" id="ARBA00005771"/>
    </source>
</evidence>
<evidence type="ECO:0000256" key="3">
    <source>
        <dbReference type="RuleBase" id="RU361155"/>
    </source>
</evidence>
<evidence type="ECO:0000259" key="4">
    <source>
        <dbReference type="Pfam" id="PF00685"/>
    </source>
</evidence>
<comment type="similarity">
    <text evidence="1 3">Belongs to the sulfotransferase 1 family.</text>
</comment>
<evidence type="ECO:0000256" key="2">
    <source>
        <dbReference type="ARBA" id="ARBA00022679"/>
    </source>
</evidence>
<keyword evidence="2 3" id="KW-0808">Transferase</keyword>
<dbReference type="InterPro" id="IPR000863">
    <property type="entry name" value="Sulfotransferase_dom"/>
</dbReference>
<dbReference type="PANTHER" id="PTHR11783">
    <property type="entry name" value="SULFOTRANSFERASE SULT"/>
    <property type="match status" value="1"/>
</dbReference>
<dbReference type="EC" id="2.8.2.-" evidence="3"/>
<proteinExistence type="inferred from homology"/>
<feature type="domain" description="Sulfotransferase" evidence="4">
    <location>
        <begin position="67"/>
        <end position="325"/>
    </location>
</feature>